<dbReference type="InterPro" id="IPR006668">
    <property type="entry name" value="Mg_transptr_MgtE_intracell_dom"/>
</dbReference>
<dbReference type="Proteomes" id="UP000494245">
    <property type="component" value="Unassembled WGS sequence"/>
</dbReference>
<dbReference type="PANTHER" id="PTHR43773:SF1">
    <property type="entry name" value="MAGNESIUM TRANSPORTER MGTE"/>
    <property type="match status" value="1"/>
</dbReference>
<dbReference type="Pfam" id="PF03448">
    <property type="entry name" value="MgtE_N"/>
    <property type="match status" value="1"/>
</dbReference>
<dbReference type="InterPro" id="IPR000644">
    <property type="entry name" value="CBS_dom"/>
</dbReference>
<proteinExistence type="predicted"/>
<accession>A0A6V8LQP5</accession>
<dbReference type="PANTHER" id="PTHR43773">
    <property type="entry name" value="MAGNESIUM TRANSPORTER MGTE"/>
    <property type="match status" value="1"/>
</dbReference>
<dbReference type="CDD" id="cd04606">
    <property type="entry name" value="CBS_pair_Mg_transporter"/>
    <property type="match status" value="1"/>
</dbReference>
<dbReference type="Gene3D" id="1.25.60.10">
    <property type="entry name" value="MgtE N-terminal domain-like"/>
    <property type="match status" value="1"/>
</dbReference>
<dbReference type="InterPro" id="IPR046342">
    <property type="entry name" value="CBS_dom_sf"/>
</dbReference>
<reference evidence="3 4" key="1">
    <citation type="submission" date="2020-04" db="EMBL/GenBank/DDBJ databases">
        <authorList>
            <consortium name="Desulfovibrio sp. FSS-1 genome sequencing consortium"/>
            <person name="Shimoshige H."/>
            <person name="Kobayashi H."/>
            <person name="Maekawa T."/>
        </authorList>
    </citation>
    <scope>NUCLEOTIDE SEQUENCE [LARGE SCALE GENOMIC DNA]</scope>
    <source>
        <strain evidence="3 4">SIID29052-01</strain>
    </source>
</reference>
<dbReference type="Pfam" id="PF00571">
    <property type="entry name" value="CBS"/>
    <property type="match status" value="2"/>
</dbReference>
<evidence type="ECO:0000313" key="3">
    <source>
        <dbReference type="EMBL" id="GFK92658.1"/>
    </source>
</evidence>
<keyword evidence="1" id="KW-0129">CBS domain</keyword>
<dbReference type="SMART" id="SM00924">
    <property type="entry name" value="MgtE_N"/>
    <property type="match status" value="1"/>
</dbReference>
<organism evidence="3 4">
    <name type="scientific">Fundidesulfovibrio magnetotacticus</name>
    <dbReference type="NCBI Taxonomy" id="2730080"/>
    <lineage>
        <taxon>Bacteria</taxon>
        <taxon>Pseudomonadati</taxon>
        <taxon>Thermodesulfobacteriota</taxon>
        <taxon>Desulfovibrionia</taxon>
        <taxon>Desulfovibrionales</taxon>
        <taxon>Desulfovibrionaceae</taxon>
        <taxon>Fundidesulfovibrio</taxon>
    </lineage>
</organism>
<dbReference type="GO" id="GO:0016020">
    <property type="term" value="C:membrane"/>
    <property type="evidence" value="ECO:0007669"/>
    <property type="project" value="InterPro"/>
</dbReference>
<evidence type="ECO:0000256" key="1">
    <source>
        <dbReference type="PROSITE-ProRule" id="PRU00703"/>
    </source>
</evidence>
<dbReference type="EMBL" id="BLTE01000001">
    <property type="protein sequence ID" value="GFK92658.1"/>
    <property type="molecule type" value="Genomic_DNA"/>
</dbReference>
<evidence type="ECO:0000313" key="4">
    <source>
        <dbReference type="Proteomes" id="UP000494245"/>
    </source>
</evidence>
<dbReference type="InterPro" id="IPR038076">
    <property type="entry name" value="MgtE_N_sf"/>
</dbReference>
<comment type="caution">
    <text evidence="3">The sequence shown here is derived from an EMBL/GenBank/DDBJ whole genome shotgun (WGS) entry which is preliminary data.</text>
</comment>
<sequence>MAASNASYFASALLGRPVIDKLGQPLGVLHDLSMERGERLPYIAGLVVRKGQETSCIPWIAVDLFNAYVIAVDLERAPAEPFDPDGEGVILVRRDIMDKQIVDVEGARLVRVNDLKVEGCLDALCVTAVDTGVRGLARRLGQERLWGFVSGLFRKDLPHKEISWQFVQPLDDKVTSLSLTVSRDKLVDMHPADLAEIISQLPHEDAEKMLLSLDDETAGEALAEMEPEEGGRLLSRMEKERASDILEEMAPDEAADVLTELPDDEAQELLGLMDAEDAEKVQELLEHEEDTAGALMVNEFFALPPAMTAEEALGHIRSKALETELIYYVYVLGEDQRPLGVASLREILGAPPQATLGEIMSQSIKAVHTDSTADEALEMVEKYGLWAVPVLGEDGSLEGVITADDMLSHSLRDSNRRKRFRAKRSF</sequence>
<dbReference type="PROSITE" id="PS51371">
    <property type="entry name" value="CBS"/>
    <property type="match status" value="1"/>
</dbReference>
<feature type="domain" description="CBS" evidence="2">
    <location>
        <begin position="360"/>
        <end position="417"/>
    </location>
</feature>
<protein>
    <submittedName>
        <fullName evidence="3">Magnesium transporter MgtE</fullName>
    </submittedName>
</protein>
<dbReference type="SUPFAM" id="SSF158791">
    <property type="entry name" value="MgtE N-terminal domain-like"/>
    <property type="match status" value="1"/>
</dbReference>
<keyword evidence="4" id="KW-1185">Reference proteome</keyword>
<gene>
    <name evidence="3" type="ORF">NNJEOMEG_00483</name>
</gene>
<dbReference type="SUPFAM" id="SSF54631">
    <property type="entry name" value="CBS-domain pair"/>
    <property type="match status" value="1"/>
</dbReference>
<reference evidence="3 4" key="2">
    <citation type="submission" date="2020-05" db="EMBL/GenBank/DDBJ databases">
        <title>Draft genome sequence of Desulfovibrio sp. strainFSS-1.</title>
        <authorList>
            <person name="Shimoshige H."/>
            <person name="Kobayashi H."/>
            <person name="Maekawa T."/>
        </authorList>
    </citation>
    <scope>NUCLEOTIDE SEQUENCE [LARGE SCALE GENOMIC DNA]</scope>
    <source>
        <strain evidence="3 4">SIID29052-01</strain>
    </source>
</reference>
<dbReference type="GO" id="GO:0015095">
    <property type="term" value="F:magnesium ion transmembrane transporter activity"/>
    <property type="evidence" value="ECO:0007669"/>
    <property type="project" value="InterPro"/>
</dbReference>
<evidence type="ECO:0000259" key="2">
    <source>
        <dbReference type="PROSITE" id="PS51371"/>
    </source>
</evidence>
<dbReference type="AlphaFoldDB" id="A0A6V8LQP5"/>
<name>A0A6V8LQP5_9BACT</name>
<dbReference type="RefSeq" id="WP_173080914.1">
    <property type="nucleotide sequence ID" value="NZ_BLTE01000001.1"/>
</dbReference>
<dbReference type="Gene3D" id="3.10.580.10">
    <property type="entry name" value="CBS-domain"/>
    <property type="match status" value="1"/>
</dbReference>
<dbReference type="InterPro" id="IPR006669">
    <property type="entry name" value="MgtE_transporter"/>
</dbReference>